<evidence type="ECO:0000313" key="7">
    <source>
        <dbReference type="EMBL" id="SCO69283.1"/>
    </source>
</evidence>
<protein>
    <recommendedName>
        <fullName evidence="6">Importin N-terminal domain-containing protein</fullName>
    </recommendedName>
</protein>
<dbReference type="PANTHER" id="PTHR10997:SF60">
    <property type="entry name" value="IMPORTIN N-TERMINAL DOMAIN-CONTAINING PROTEIN"/>
    <property type="match status" value="1"/>
</dbReference>
<feature type="compositionally biased region" description="Low complexity" evidence="4">
    <location>
        <begin position="344"/>
        <end position="356"/>
    </location>
</feature>
<feature type="transmembrane region" description="Helical" evidence="5">
    <location>
        <begin position="1470"/>
        <end position="1488"/>
    </location>
</feature>
<evidence type="ECO:0000256" key="3">
    <source>
        <dbReference type="ARBA" id="ARBA00023242"/>
    </source>
</evidence>
<feature type="region of interest" description="Disordered" evidence="4">
    <location>
        <begin position="1"/>
        <end position="46"/>
    </location>
</feature>
<feature type="compositionally biased region" description="Low complexity" evidence="4">
    <location>
        <begin position="409"/>
        <end position="421"/>
    </location>
</feature>
<evidence type="ECO:0000313" key="8">
    <source>
        <dbReference type="Proteomes" id="UP000196402"/>
    </source>
</evidence>
<accession>A0A1G4H3B9</accession>
<dbReference type="PROSITE" id="PS50166">
    <property type="entry name" value="IMPORTIN_B_NT"/>
    <property type="match status" value="1"/>
</dbReference>
<dbReference type="SUPFAM" id="SSF48371">
    <property type="entry name" value="ARM repeat"/>
    <property type="match status" value="1"/>
</dbReference>
<dbReference type="VEuPathDB" id="PlasmoDB:PVPAM_130032800"/>
<dbReference type="VEuPathDB" id="PlasmoDB:PVW1_130024200"/>
<feature type="region of interest" description="Disordered" evidence="4">
    <location>
        <begin position="1073"/>
        <end position="1094"/>
    </location>
</feature>
<evidence type="ECO:0000259" key="6">
    <source>
        <dbReference type="PROSITE" id="PS50166"/>
    </source>
</evidence>
<evidence type="ECO:0000256" key="1">
    <source>
        <dbReference type="ARBA" id="ARBA00004123"/>
    </source>
</evidence>
<dbReference type="GO" id="GO:0005635">
    <property type="term" value="C:nuclear envelope"/>
    <property type="evidence" value="ECO:0007669"/>
    <property type="project" value="TreeGrafter"/>
</dbReference>
<reference evidence="7 8" key="1">
    <citation type="submission" date="2016-07" db="EMBL/GenBank/DDBJ databases">
        <authorList>
            <consortium name="Pathogen Informatics"/>
        </authorList>
    </citation>
    <scope>NUCLEOTIDE SEQUENCE [LARGE SCALE GENOMIC DNA]</scope>
</reference>
<dbReference type="SMART" id="SM00913">
    <property type="entry name" value="IBN_N"/>
    <property type="match status" value="1"/>
</dbReference>
<evidence type="ECO:0000256" key="5">
    <source>
        <dbReference type="SAM" id="Phobius"/>
    </source>
</evidence>
<feature type="region of interest" description="Disordered" evidence="4">
    <location>
        <begin position="1004"/>
        <end position="1041"/>
    </location>
</feature>
<feature type="compositionally biased region" description="Basic and acidic residues" evidence="4">
    <location>
        <begin position="424"/>
        <end position="441"/>
    </location>
</feature>
<dbReference type="GO" id="GO:0031267">
    <property type="term" value="F:small GTPase binding"/>
    <property type="evidence" value="ECO:0007669"/>
    <property type="project" value="InterPro"/>
</dbReference>
<gene>
    <name evidence="7" type="ORF">PVT01_130022600</name>
</gene>
<dbReference type="InterPro" id="IPR011989">
    <property type="entry name" value="ARM-like"/>
</dbReference>
<proteinExistence type="predicted"/>
<feature type="region of interest" description="Disordered" evidence="4">
    <location>
        <begin position="186"/>
        <end position="210"/>
    </location>
</feature>
<dbReference type="PANTHER" id="PTHR10997">
    <property type="entry name" value="IMPORTIN-7, 8, 11"/>
    <property type="match status" value="1"/>
</dbReference>
<dbReference type="VEuPathDB" id="PlasmoDB:PVP01_1317200"/>
<feature type="compositionally biased region" description="Basic and acidic residues" evidence="4">
    <location>
        <begin position="1306"/>
        <end position="1323"/>
    </location>
</feature>
<dbReference type="GO" id="GO:0005829">
    <property type="term" value="C:cytosol"/>
    <property type="evidence" value="ECO:0007669"/>
    <property type="project" value="TreeGrafter"/>
</dbReference>
<organism evidence="7 8">
    <name type="scientific">Plasmodium vivax</name>
    <name type="common">malaria parasite P. vivax</name>
    <dbReference type="NCBI Taxonomy" id="5855"/>
    <lineage>
        <taxon>Eukaryota</taxon>
        <taxon>Sar</taxon>
        <taxon>Alveolata</taxon>
        <taxon>Apicomplexa</taxon>
        <taxon>Aconoidasida</taxon>
        <taxon>Haemosporida</taxon>
        <taxon>Plasmodiidae</taxon>
        <taxon>Plasmodium</taxon>
        <taxon>Plasmodium (Plasmodium)</taxon>
    </lineage>
</organism>
<dbReference type="EMBL" id="LT615251">
    <property type="protein sequence ID" value="SCO69283.1"/>
    <property type="molecule type" value="Genomic_DNA"/>
</dbReference>
<dbReference type="eggNOG" id="KOG1993">
    <property type="taxonomic scope" value="Eukaryota"/>
</dbReference>
<dbReference type="Proteomes" id="UP000196402">
    <property type="component" value="Chromosome 13"/>
</dbReference>
<dbReference type="InterPro" id="IPR016024">
    <property type="entry name" value="ARM-type_fold"/>
</dbReference>
<feature type="region of interest" description="Disordered" evidence="4">
    <location>
        <begin position="336"/>
        <end position="358"/>
    </location>
</feature>
<keyword evidence="5" id="KW-0472">Membrane</keyword>
<evidence type="ECO:0000256" key="2">
    <source>
        <dbReference type="ARBA" id="ARBA00022448"/>
    </source>
</evidence>
<comment type="subcellular location">
    <subcellularLocation>
        <location evidence="1">Nucleus</location>
    </subcellularLocation>
</comment>
<keyword evidence="3" id="KW-0539">Nucleus</keyword>
<feature type="compositionally biased region" description="Gly residues" evidence="4">
    <location>
        <begin position="1025"/>
        <end position="1041"/>
    </location>
</feature>
<dbReference type="GO" id="GO:0006606">
    <property type="term" value="P:protein import into nucleus"/>
    <property type="evidence" value="ECO:0007669"/>
    <property type="project" value="TreeGrafter"/>
</dbReference>
<feature type="domain" description="Importin N-terminal" evidence="6">
    <location>
        <begin position="70"/>
        <end position="142"/>
    </location>
</feature>
<feature type="region of interest" description="Disordered" evidence="4">
    <location>
        <begin position="1302"/>
        <end position="1332"/>
    </location>
</feature>
<keyword evidence="5" id="KW-1133">Transmembrane helix</keyword>
<dbReference type="Pfam" id="PF03810">
    <property type="entry name" value="IBN_N"/>
    <property type="match status" value="1"/>
</dbReference>
<feature type="transmembrane region" description="Helical" evidence="5">
    <location>
        <begin position="1422"/>
        <end position="1450"/>
    </location>
</feature>
<sequence>MEGGESRPAHLGPASGPEELQEGLLERQGAIEPTAAVPPQSAQALSPEHQQIVDALYDTWSNDQERRKESERILSECEKGEQFILYLLDICCLREVHNNVRKLAIIYAKNLVSRFWSCKDLFHFSSDVKRMVKEKILAILANRSTVSDYYKELSTLLRKVARYELVHNYPQLLQFFLQELSARGEGANPDGHSPSDCRSPADDLSPSDCRSPADDLSSLYTLMYLLHKVLREQYSKKLLKDKKETFHISQKFIDCLYPFWENHLNVHFQRNLSEACMCGSEATCNKCYGEYSAVMELEGKLAFDWKRTLSPKMALSPKRTSPPGVRCAEWVPAEGVPVEGGRTSSSVDGGESSDVHGSGGGDAYCCRFNAESDKKVKILKFVDSILLNLIISRDDVQRERGRTRGGGQSPQEGGPSQEGGPYQEDGRFPDGHSPQDNRPPDGRSPPDCGPTLRKKPFLDCLANKTVFYLKFVRKDSPVYHQKYLKFLLNSFLHIIEFQSDLHEYVKKDTTEQFICLFLKKHLHLHLRKDLHLSNDYYDSTFVDIINICINILRSLFYHFCLSQYNLIKQKKVRENYLTVKNMISSSSSFFEGCPEKTDLQTKIINTLVVNINNLESESKKGKANKNYSFRDILTYIREEVRYALTSDEYILMHNQKALEIFEFLRTHCINMSAEQIMDVMLNVKDKDGYEVEENIFYSSARECIIEIASEPFLFSIFSHFFEPLINSLHNYAHMIKSVPDKLKDLQVPDFSEAIIELDGYLNIYCLLYSSLHKKIKAEHILCMINFFTDYLSIELTHPLVSYRIASILKVWLKNYKASFPFIDEVAVLIFENIRLLCMHLSPKCVVGSLLRAPGVSGVSGVSSVSGAPPENHYAAQSANFLPLVFFKFVCLFSYIFKYEYVYENHDSINEILVGPLISLLTQIAYPKSIQKVLQILSHIVFLSNKEKDITIFKDNYHFLLDLYRTSNLSIKEYMLNILVQILNKNYEVGCGLVEFAPHAGAVDSPSMSTRGDDSHGQGRFQQGGFSQGGFPQGGLSQGGFPQGGLSQGGDDCVLFHFSFDVIAYTILGRRAAEQVSPPGEGGQHPQERQPPFDGLDQLERRNLRGDHCQRPPRLANSEVNLHVDQTISDSFYTLWLCNLKIISKLFPAKNEEIVKRVCSLYVRTTHVISEHFKRKVSSETTREMSCSCLDVLMEYMCLFILHEKPNFYLTYEAVSTSVLTNELLRPQLLAIVRNNFTLGDEGNTERCIYLLHVCMGLYKNRLKEDMPVLYHHVASFVVIYLLKVVLKYMGKFFPVCTCFEGSPKGGSERGSEKENSGHLHGDNPAELLPPAEGHFPKAEKEEASQQKFMTHSERQTKYIHENVVSYQREESFDAHFGLLQNDLKQLLGMEYLQDYNLGAVFKNYNFNTVNEDSFSYINKHTVLTLIAILSLYESNLLHYILICFLVYFRINVPLLLSSIFYQAQYIHNKGVMMALLLFIYILTENYLFRDFVPSLVRSHLLTSCSSSSPYLEELLYDRNKCSDFFACTGEDYTFLIIQLLKLINTMLNTSRDIYIEMKNILHLNTASSNLSATKMYHSAGYNSVMRGVLKHDDLPGVCNKALDNVLTFLRDVKDLDDRNATSAIVNYLRENVEGMNVALVDMYKKYLGYQ</sequence>
<name>A0A1G4H3B9_PLAVI</name>
<dbReference type="InterPro" id="IPR001494">
    <property type="entry name" value="Importin-beta_N"/>
</dbReference>
<keyword evidence="2" id="KW-0813">Transport</keyword>
<keyword evidence="5" id="KW-0812">Transmembrane</keyword>
<dbReference type="VEuPathDB" id="PlasmoDB:PVX_084930"/>
<feature type="region of interest" description="Disordered" evidence="4">
    <location>
        <begin position="397"/>
        <end position="449"/>
    </location>
</feature>
<dbReference type="Gene3D" id="1.25.10.10">
    <property type="entry name" value="Leucine-rich Repeat Variant"/>
    <property type="match status" value="1"/>
</dbReference>
<evidence type="ECO:0000256" key="4">
    <source>
        <dbReference type="SAM" id="MobiDB-lite"/>
    </source>
</evidence>